<organism evidence="3 4">
    <name type="scientific">Euphydryas editha</name>
    <name type="common">Edith's checkerspot</name>
    <dbReference type="NCBI Taxonomy" id="104508"/>
    <lineage>
        <taxon>Eukaryota</taxon>
        <taxon>Metazoa</taxon>
        <taxon>Ecdysozoa</taxon>
        <taxon>Arthropoda</taxon>
        <taxon>Hexapoda</taxon>
        <taxon>Insecta</taxon>
        <taxon>Pterygota</taxon>
        <taxon>Neoptera</taxon>
        <taxon>Endopterygota</taxon>
        <taxon>Lepidoptera</taxon>
        <taxon>Glossata</taxon>
        <taxon>Ditrysia</taxon>
        <taxon>Papilionoidea</taxon>
        <taxon>Nymphalidae</taxon>
        <taxon>Nymphalinae</taxon>
        <taxon>Euphydryas</taxon>
    </lineage>
</organism>
<proteinExistence type="predicted"/>
<gene>
    <name evidence="3" type="ORF">EEDITHA_LOCUS782</name>
</gene>
<evidence type="ECO:0000313" key="4">
    <source>
        <dbReference type="Proteomes" id="UP001153954"/>
    </source>
</evidence>
<feature type="signal peptide" evidence="2">
    <location>
        <begin position="1"/>
        <end position="22"/>
    </location>
</feature>
<dbReference type="EMBL" id="CAKOGL010000002">
    <property type="protein sequence ID" value="CAH2084188.1"/>
    <property type="molecule type" value="Genomic_DNA"/>
</dbReference>
<feature type="compositionally biased region" description="Low complexity" evidence="1">
    <location>
        <begin position="437"/>
        <end position="454"/>
    </location>
</feature>
<keyword evidence="4" id="KW-1185">Reference proteome</keyword>
<reference evidence="3" key="1">
    <citation type="submission" date="2022-03" db="EMBL/GenBank/DDBJ databases">
        <authorList>
            <person name="Tunstrom K."/>
        </authorList>
    </citation>
    <scope>NUCLEOTIDE SEQUENCE</scope>
</reference>
<evidence type="ECO:0000256" key="2">
    <source>
        <dbReference type="SAM" id="SignalP"/>
    </source>
</evidence>
<dbReference type="Proteomes" id="UP001153954">
    <property type="component" value="Unassembled WGS sequence"/>
</dbReference>
<dbReference type="AlphaFoldDB" id="A0AAU9TC90"/>
<protein>
    <submittedName>
        <fullName evidence="3">Uncharacterized protein</fullName>
    </submittedName>
</protein>
<feature type="compositionally biased region" description="Basic and acidic residues" evidence="1">
    <location>
        <begin position="392"/>
        <end position="406"/>
    </location>
</feature>
<comment type="caution">
    <text evidence="3">The sequence shown here is derived from an EMBL/GenBank/DDBJ whole genome shotgun (WGS) entry which is preliminary data.</text>
</comment>
<evidence type="ECO:0000313" key="3">
    <source>
        <dbReference type="EMBL" id="CAH2084188.1"/>
    </source>
</evidence>
<evidence type="ECO:0000256" key="1">
    <source>
        <dbReference type="SAM" id="MobiDB-lite"/>
    </source>
</evidence>
<sequence length="466" mass="54460">MTFTLNFITITIASVIIQSTIQDSNQIQKEKYRHVTPWYQRPVINLDDREQDDSTNVINLKSGSLKQPALRNQQNIRKKIKAQLKSESSKELSFETGWIPWEVSAISIQAVLTVYIVRNEDDSYYDDYDSLNVLRHKSDEDTLRLRPRKFKRYWVHALTSETKLNHNVVLIVSSLQDSIKSQSCKRLRYGYQLCENETPMREERTSAGLTADSDELRHDTNFGRSNLLRRNKLKPSISLNYYDKSSSDSIEWKLLQSISLPHSLLPSNLKQAKLKLKQKEKNNKLKFKRFRTKLYTKYYPWELDFLDIGNMKFFRIKEIITTPKSKNIRPGSKPGYKSRHRPGHKPGHGPGFRPGPKKSQETNLMKLSEIIQKPWARQTPRPSKSSLNLNLRPERPEHKKPYESHLMKLGGKYKRRPWWIPKPRPPRPPRPPKPTKPTKTPWTGKPNIPEIPELPQIPPNDDSNKS</sequence>
<name>A0AAU9TC90_EUPED</name>
<feature type="region of interest" description="Disordered" evidence="1">
    <location>
        <begin position="324"/>
        <end position="466"/>
    </location>
</feature>
<keyword evidence="2" id="KW-0732">Signal</keyword>
<accession>A0AAU9TC90</accession>
<feature type="compositionally biased region" description="Basic residues" evidence="1">
    <location>
        <begin position="336"/>
        <end position="347"/>
    </location>
</feature>
<feature type="chain" id="PRO_5043784689" evidence="2">
    <location>
        <begin position="23"/>
        <end position="466"/>
    </location>
</feature>
<feature type="compositionally biased region" description="Polar residues" evidence="1">
    <location>
        <begin position="380"/>
        <end position="389"/>
    </location>
</feature>
<feature type="compositionally biased region" description="Pro residues" evidence="1">
    <location>
        <begin position="420"/>
        <end position="435"/>
    </location>
</feature>